<dbReference type="AlphaFoldDB" id="A0A1I8BIV2"/>
<name>A0A1I8BIV2_MELHA</name>
<proteinExistence type="predicted"/>
<feature type="compositionally biased region" description="Basic and acidic residues" evidence="1">
    <location>
        <begin position="18"/>
        <end position="36"/>
    </location>
</feature>
<feature type="compositionally biased region" description="Basic residues" evidence="1">
    <location>
        <begin position="37"/>
        <end position="47"/>
    </location>
</feature>
<evidence type="ECO:0000313" key="3">
    <source>
        <dbReference type="WBParaSite" id="MhA1_Contig271.frz3.gene55"/>
    </source>
</evidence>
<reference evidence="3" key="1">
    <citation type="submission" date="2016-11" db="UniProtKB">
        <authorList>
            <consortium name="WormBaseParasite"/>
        </authorList>
    </citation>
    <scope>IDENTIFICATION</scope>
</reference>
<organism evidence="2 3">
    <name type="scientific">Meloidogyne hapla</name>
    <name type="common">Root-knot nematode worm</name>
    <dbReference type="NCBI Taxonomy" id="6305"/>
    <lineage>
        <taxon>Eukaryota</taxon>
        <taxon>Metazoa</taxon>
        <taxon>Ecdysozoa</taxon>
        <taxon>Nematoda</taxon>
        <taxon>Chromadorea</taxon>
        <taxon>Rhabditida</taxon>
        <taxon>Tylenchina</taxon>
        <taxon>Tylenchomorpha</taxon>
        <taxon>Tylenchoidea</taxon>
        <taxon>Meloidogynidae</taxon>
        <taxon>Meloidogyninae</taxon>
        <taxon>Meloidogyne</taxon>
    </lineage>
</organism>
<evidence type="ECO:0000256" key="1">
    <source>
        <dbReference type="SAM" id="MobiDB-lite"/>
    </source>
</evidence>
<feature type="compositionally biased region" description="Basic and acidic residues" evidence="1">
    <location>
        <begin position="67"/>
        <end position="78"/>
    </location>
</feature>
<evidence type="ECO:0000313" key="2">
    <source>
        <dbReference type="Proteomes" id="UP000095281"/>
    </source>
</evidence>
<feature type="region of interest" description="Disordered" evidence="1">
    <location>
        <begin position="1"/>
        <end position="98"/>
    </location>
</feature>
<keyword evidence="2" id="KW-1185">Reference proteome</keyword>
<feature type="compositionally biased region" description="Low complexity" evidence="1">
    <location>
        <begin position="79"/>
        <end position="89"/>
    </location>
</feature>
<dbReference type="WBParaSite" id="MhA1_Contig271.frz3.gene55">
    <property type="protein sequence ID" value="MhA1_Contig271.frz3.gene55"/>
    <property type="gene ID" value="MhA1_Contig271.frz3.gene55"/>
</dbReference>
<protein>
    <submittedName>
        <fullName evidence="3">DEK_C domain-containing protein</fullName>
    </submittedName>
</protein>
<dbReference type="Proteomes" id="UP000095281">
    <property type="component" value="Unplaced"/>
</dbReference>
<sequence>MSPKKANSEAKPASSSEAKVETREAKAAADSKEVKTNKKRNKRKNNKSKQAVKFEDKAVQVKIGVDSSKKSSPEEQSPKSDSSGSNKSPPQKKAVNLGDHEENCLFKEILVECIEEQNRREQTHVTITRTELKNWRGMEEEYNKLKKFRFLVKIDDVMLHGMEELMKNDAEHFYKKIGELLEEELNFTLVKRKKKNASAEEKIFSEKIF</sequence>
<accession>A0A1I8BIV2</accession>
<feature type="compositionally biased region" description="Low complexity" evidence="1">
    <location>
        <begin position="1"/>
        <end position="17"/>
    </location>
</feature>